<reference evidence="1 2" key="1">
    <citation type="submission" date="2008-01" db="EMBL/GenBank/DDBJ databases">
        <title>Complete sequence of Pseudomonas putida GB-1.</title>
        <authorList>
            <consortium name="US DOE Joint Genome Institute"/>
            <person name="Copeland A."/>
            <person name="Lucas S."/>
            <person name="Lapidus A."/>
            <person name="Barry K."/>
            <person name="Glavina del Rio T."/>
            <person name="Dalin E."/>
            <person name="Tice H."/>
            <person name="Pitluck S."/>
            <person name="Bruce D."/>
            <person name="Goodwin L."/>
            <person name="Chertkov O."/>
            <person name="Brettin T."/>
            <person name="Detter J.C."/>
            <person name="Han C."/>
            <person name="Kuske C.R."/>
            <person name="Schmutz J."/>
            <person name="Larimer F."/>
            <person name="Land M."/>
            <person name="Hauser L."/>
            <person name="Kyrpides N."/>
            <person name="Kim E."/>
            <person name="McCarthy J.K."/>
            <person name="Richardson P."/>
        </authorList>
    </citation>
    <scope>NUCLEOTIDE SEQUENCE [LARGE SCALE GENOMIC DNA]</scope>
    <source>
        <strain evidence="1 2">GB-1</strain>
    </source>
</reference>
<dbReference type="SUPFAM" id="SSF48557">
    <property type="entry name" value="L-aspartase-like"/>
    <property type="match status" value="1"/>
</dbReference>
<dbReference type="GO" id="GO:0016841">
    <property type="term" value="F:ammonia-lyase activity"/>
    <property type="evidence" value="ECO:0007669"/>
    <property type="project" value="UniProtKB-ARBA"/>
</dbReference>
<proteinExistence type="predicted"/>
<dbReference type="HOGENOM" id="CLU_2410968_0_0_6"/>
<name>B0KSI2_PSEPG</name>
<dbReference type="eggNOG" id="COG2986">
    <property type="taxonomic scope" value="Bacteria"/>
</dbReference>
<gene>
    <name evidence="1" type="ordered locus">PputGB1_2608</name>
</gene>
<evidence type="ECO:0000313" key="2">
    <source>
        <dbReference type="Proteomes" id="UP000002157"/>
    </source>
</evidence>
<dbReference type="InterPro" id="IPR008948">
    <property type="entry name" value="L-Aspartase-like"/>
</dbReference>
<organism evidence="1 2">
    <name type="scientific">Pseudomonas putida (strain GB-1)</name>
    <dbReference type="NCBI Taxonomy" id="76869"/>
    <lineage>
        <taxon>Bacteria</taxon>
        <taxon>Pseudomonadati</taxon>
        <taxon>Pseudomonadota</taxon>
        <taxon>Gammaproteobacteria</taxon>
        <taxon>Pseudomonadales</taxon>
        <taxon>Pseudomonadaceae</taxon>
        <taxon>Pseudomonas</taxon>
    </lineage>
</organism>
<dbReference type="Proteomes" id="UP000002157">
    <property type="component" value="Chromosome"/>
</dbReference>
<dbReference type="Pfam" id="PF00221">
    <property type="entry name" value="Lyase_aromatic"/>
    <property type="match status" value="1"/>
</dbReference>
<accession>B0KSI2</accession>
<dbReference type="InterPro" id="IPR001106">
    <property type="entry name" value="Aromatic_Lyase"/>
</dbReference>
<protein>
    <submittedName>
        <fullName evidence="1">Histidine ammonia-lyase</fullName>
    </submittedName>
</protein>
<evidence type="ECO:0000313" key="1">
    <source>
        <dbReference type="EMBL" id="ABY98507.1"/>
    </source>
</evidence>
<sequence>MSFAFNAAIKAYQVSRKLESVLAIEILVGCQALDFHEVGKASSATRALYELVRSRVPVANEDRAFYADIVAVTEQLREGEVLAVIDRVLANL</sequence>
<dbReference type="AlphaFoldDB" id="B0KSI2"/>
<dbReference type="KEGG" id="ppg:PputGB1_2608"/>
<dbReference type="EMBL" id="CP000926">
    <property type="protein sequence ID" value="ABY98507.1"/>
    <property type="molecule type" value="Genomic_DNA"/>
</dbReference>
<dbReference type="Gene3D" id="1.20.200.10">
    <property type="entry name" value="Fumarase/aspartase (Central domain)"/>
    <property type="match status" value="1"/>
</dbReference>